<evidence type="ECO:0000259" key="8">
    <source>
        <dbReference type="PROSITE" id="PS50109"/>
    </source>
</evidence>
<comment type="catalytic activity">
    <reaction evidence="1">
        <text>ATP + protein L-histidine = ADP + protein N-phospho-L-histidine.</text>
        <dbReference type="EC" id="2.7.13.3"/>
    </reaction>
</comment>
<keyword evidence="7" id="KW-1133">Transmembrane helix</keyword>
<evidence type="ECO:0000313" key="9">
    <source>
        <dbReference type="EMBL" id="OIQ80549.1"/>
    </source>
</evidence>
<dbReference type="InterPro" id="IPR003594">
    <property type="entry name" value="HATPase_dom"/>
</dbReference>
<dbReference type="PANTHER" id="PTHR44936">
    <property type="entry name" value="SENSOR PROTEIN CREC"/>
    <property type="match status" value="1"/>
</dbReference>
<dbReference type="SMART" id="SM00387">
    <property type="entry name" value="HATPase_c"/>
    <property type="match status" value="1"/>
</dbReference>
<keyword evidence="6" id="KW-0902">Two-component regulatory system</keyword>
<organism evidence="9">
    <name type="scientific">mine drainage metagenome</name>
    <dbReference type="NCBI Taxonomy" id="410659"/>
    <lineage>
        <taxon>unclassified sequences</taxon>
        <taxon>metagenomes</taxon>
        <taxon>ecological metagenomes</taxon>
    </lineage>
</organism>
<dbReference type="InterPro" id="IPR050980">
    <property type="entry name" value="2C_sensor_his_kinase"/>
</dbReference>
<gene>
    <name evidence="9" type="primary">pfeS</name>
    <name evidence="9" type="ORF">GALL_376960</name>
</gene>
<evidence type="ECO:0000256" key="6">
    <source>
        <dbReference type="ARBA" id="ARBA00023012"/>
    </source>
</evidence>
<feature type="transmembrane region" description="Helical" evidence="7">
    <location>
        <begin position="20"/>
        <end position="47"/>
    </location>
</feature>
<reference evidence="9" key="1">
    <citation type="submission" date="2016-10" db="EMBL/GenBank/DDBJ databases">
        <title>Sequence of Gallionella enrichment culture.</title>
        <authorList>
            <person name="Poehlein A."/>
            <person name="Muehling M."/>
            <person name="Daniel R."/>
        </authorList>
    </citation>
    <scope>NUCLEOTIDE SEQUENCE</scope>
</reference>
<evidence type="ECO:0000256" key="3">
    <source>
        <dbReference type="ARBA" id="ARBA00022553"/>
    </source>
</evidence>
<dbReference type="InterPro" id="IPR036890">
    <property type="entry name" value="HATPase_C_sf"/>
</dbReference>
<feature type="domain" description="Histidine kinase" evidence="8">
    <location>
        <begin position="247"/>
        <end position="439"/>
    </location>
</feature>
<keyword evidence="7" id="KW-0812">Transmembrane</keyword>
<keyword evidence="7" id="KW-0472">Membrane</keyword>
<evidence type="ECO:0000256" key="1">
    <source>
        <dbReference type="ARBA" id="ARBA00000085"/>
    </source>
</evidence>
<keyword evidence="4 9" id="KW-0808">Transferase</keyword>
<proteinExistence type="predicted"/>
<keyword evidence="5" id="KW-0418">Kinase</keyword>
<sequence length="439" mass="46193">MPRFPLTKRAGVSEARPHSLRAFVFVRAVLAFCLILVTAGAAGYALITRPALERHARWIAADLFPRARTCDVDELRARLERLHGLHASSGIALSGDAAVPRPNLLGRLGPLPFDGLLARAVEQRIGVPVVATSSLEEVQLAFRCGGGRAELHIDRAQALGAVPLAALLSWIVVLLAGALALAAQLSRSLSAPLEKLVAHLRGTPLGAAPTGAPATGIAEFDDLAAEIDALRTRASGAVATRSALLMGLSHDLRAPLARLRLILDTVPAPTQADVADMREDTLELQGALDEFMRAANAMASPVTVDGANQGWQRLRKAYADPRLAFRGDPDPSCPPLNTAALVRVAANLIDNALRHTSGPVEVAWSSGVHWRLCVRDSGPGISVDRLSSLAGAFRSGAADGGMHAGLGLALATILCEHNGWRLSFAPPSMRSWAACIEGS</sequence>
<keyword evidence="3" id="KW-0597">Phosphoprotein</keyword>
<dbReference type="AlphaFoldDB" id="A0A1J5QXE0"/>
<dbReference type="EC" id="2.7.13.3" evidence="2"/>
<evidence type="ECO:0000256" key="4">
    <source>
        <dbReference type="ARBA" id="ARBA00022679"/>
    </source>
</evidence>
<evidence type="ECO:0000256" key="7">
    <source>
        <dbReference type="SAM" id="Phobius"/>
    </source>
</evidence>
<dbReference type="GO" id="GO:0000155">
    <property type="term" value="F:phosphorelay sensor kinase activity"/>
    <property type="evidence" value="ECO:0007669"/>
    <property type="project" value="InterPro"/>
</dbReference>
<accession>A0A1J5QXE0</accession>
<dbReference type="Gene3D" id="3.30.565.10">
    <property type="entry name" value="Histidine kinase-like ATPase, C-terminal domain"/>
    <property type="match status" value="1"/>
</dbReference>
<evidence type="ECO:0000256" key="5">
    <source>
        <dbReference type="ARBA" id="ARBA00022777"/>
    </source>
</evidence>
<dbReference type="PANTHER" id="PTHR44936:SF9">
    <property type="entry name" value="SENSOR PROTEIN CREC"/>
    <property type="match status" value="1"/>
</dbReference>
<dbReference type="InterPro" id="IPR036097">
    <property type="entry name" value="HisK_dim/P_sf"/>
</dbReference>
<name>A0A1J5QXE0_9ZZZZ</name>
<comment type="caution">
    <text evidence="9">The sequence shown here is derived from an EMBL/GenBank/DDBJ whole genome shotgun (WGS) entry which is preliminary data.</text>
</comment>
<dbReference type="EMBL" id="MLJW01001046">
    <property type="protein sequence ID" value="OIQ80549.1"/>
    <property type="molecule type" value="Genomic_DNA"/>
</dbReference>
<dbReference type="Gene3D" id="1.10.287.130">
    <property type="match status" value="1"/>
</dbReference>
<dbReference type="Pfam" id="PF02518">
    <property type="entry name" value="HATPase_c"/>
    <property type="match status" value="1"/>
</dbReference>
<dbReference type="PROSITE" id="PS50109">
    <property type="entry name" value="HIS_KIN"/>
    <property type="match status" value="1"/>
</dbReference>
<feature type="transmembrane region" description="Helical" evidence="7">
    <location>
        <begin position="158"/>
        <end position="183"/>
    </location>
</feature>
<protein>
    <recommendedName>
        <fullName evidence="2">histidine kinase</fullName>
        <ecNumber evidence="2">2.7.13.3</ecNumber>
    </recommendedName>
</protein>
<dbReference type="InterPro" id="IPR005467">
    <property type="entry name" value="His_kinase_dom"/>
</dbReference>
<evidence type="ECO:0000256" key="2">
    <source>
        <dbReference type="ARBA" id="ARBA00012438"/>
    </source>
</evidence>
<dbReference type="CDD" id="cd00075">
    <property type="entry name" value="HATPase"/>
    <property type="match status" value="1"/>
</dbReference>
<dbReference type="SUPFAM" id="SSF47384">
    <property type="entry name" value="Homodimeric domain of signal transducing histidine kinase"/>
    <property type="match status" value="1"/>
</dbReference>
<dbReference type="SUPFAM" id="SSF55874">
    <property type="entry name" value="ATPase domain of HSP90 chaperone/DNA topoisomerase II/histidine kinase"/>
    <property type="match status" value="1"/>
</dbReference>